<evidence type="ECO:0000256" key="3">
    <source>
        <dbReference type="SAM" id="SignalP"/>
    </source>
</evidence>
<dbReference type="PROSITE" id="PS51670">
    <property type="entry name" value="SHKT"/>
    <property type="match status" value="2"/>
</dbReference>
<sequence length="312" mass="34858">MKILVLFALIVCMNCVCGEGTTTKTCSDDCKDAKETCTSSKIKQMCYDHIFSRVIRKLCKFSCNLCQPCEKSSCDPENDPCKDDHSLCSIDDAQDYCKATEGRMAMFIQEKCKKTCEFCQPCQQNSNEIRTFSNSCDQDCKDEDNDCSYYADKYCKSTRYQSWMKRRCAKSCGVCKPCDQAPTTSAEKTTTPVPSTTRETTQASTTTVETTSQLVTTTPAVIVEADLTGGVNFIDESCEANCLHGSCFNRGGHNCKCENRKSRSEVPTCRTNCQVYCPKPYDYIGEWTESCSGKFLCTCNINRGLRRGAKCT</sequence>
<keyword evidence="3" id="KW-0732">Signal</keyword>
<comment type="caution">
    <text evidence="5">The sequence shown here is derived from an EMBL/GenBank/DDBJ whole genome shotgun (WGS) entry which is preliminary data.</text>
</comment>
<feature type="chain" id="PRO_5047476284" description="ShKT domain-containing protein" evidence="3">
    <location>
        <begin position="19"/>
        <end position="312"/>
    </location>
</feature>
<feature type="domain" description="ShKT" evidence="4">
    <location>
        <begin position="140"/>
        <end position="175"/>
    </location>
</feature>
<comment type="caution">
    <text evidence="1">Lacks conserved residue(s) required for the propagation of feature annotation.</text>
</comment>
<dbReference type="SMART" id="SM00254">
    <property type="entry name" value="ShKT"/>
    <property type="match status" value="3"/>
</dbReference>
<gene>
    <name evidence="5" type="ORF">CVLEPA_LOCUS881</name>
</gene>
<evidence type="ECO:0000256" key="1">
    <source>
        <dbReference type="PROSITE-ProRule" id="PRU01005"/>
    </source>
</evidence>
<keyword evidence="6" id="KW-1185">Reference proteome</keyword>
<evidence type="ECO:0000313" key="6">
    <source>
        <dbReference type="Proteomes" id="UP001642483"/>
    </source>
</evidence>
<evidence type="ECO:0000256" key="2">
    <source>
        <dbReference type="SAM" id="MobiDB-lite"/>
    </source>
</evidence>
<evidence type="ECO:0000259" key="4">
    <source>
        <dbReference type="PROSITE" id="PS51670"/>
    </source>
</evidence>
<feature type="signal peptide" evidence="3">
    <location>
        <begin position="1"/>
        <end position="18"/>
    </location>
</feature>
<dbReference type="Pfam" id="PF01549">
    <property type="entry name" value="ShK"/>
    <property type="match status" value="3"/>
</dbReference>
<feature type="compositionally biased region" description="Low complexity" evidence="2">
    <location>
        <begin position="189"/>
        <end position="210"/>
    </location>
</feature>
<dbReference type="Proteomes" id="UP001642483">
    <property type="component" value="Unassembled WGS sequence"/>
</dbReference>
<feature type="region of interest" description="Disordered" evidence="2">
    <location>
        <begin position="181"/>
        <end position="210"/>
    </location>
</feature>
<dbReference type="InterPro" id="IPR003582">
    <property type="entry name" value="ShKT_dom"/>
</dbReference>
<reference evidence="5 6" key="1">
    <citation type="submission" date="2024-02" db="EMBL/GenBank/DDBJ databases">
        <authorList>
            <person name="Daric V."/>
            <person name="Darras S."/>
        </authorList>
    </citation>
    <scope>NUCLEOTIDE SEQUENCE [LARGE SCALE GENOMIC DNA]</scope>
</reference>
<proteinExistence type="predicted"/>
<organism evidence="5 6">
    <name type="scientific">Clavelina lepadiformis</name>
    <name type="common">Light-bulb sea squirt</name>
    <name type="synonym">Ascidia lepadiformis</name>
    <dbReference type="NCBI Taxonomy" id="159417"/>
    <lineage>
        <taxon>Eukaryota</taxon>
        <taxon>Metazoa</taxon>
        <taxon>Chordata</taxon>
        <taxon>Tunicata</taxon>
        <taxon>Ascidiacea</taxon>
        <taxon>Aplousobranchia</taxon>
        <taxon>Clavelinidae</taxon>
        <taxon>Clavelina</taxon>
    </lineage>
</organism>
<evidence type="ECO:0000313" key="5">
    <source>
        <dbReference type="EMBL" id="CAK8671849.1"/>
    </source>
</evidence>
<accession>A0ABP0EWM8</accession>
<feature type="domain" description="ShKT" evidence="4">
    <location>
        <begin position="81"/>
        <end position="119"/>
    </location>
</feature>
<dbReference type="EMBL" id="CAWYQH010000001">
    <property type="protein sequence ID" value="CAK8671849.1"/>
    <property type="molecule type" value="Genomic_DNA"/>
</dbReference>
<name>A0ABP0EWM8_CLALP</name>
<protein>
    <recommendedName>
        <fullName evidence="4">ShKT domain-containing protein</fullName>
    </recommendedName>
</protein>
<dbReference type="Gene3D" id="1.10.10.1940">
    <property type="match status" value="1"/>
</dbReference>